<keyword evidence="2" id="KW-0067">ATP-binding</keyword>
<dbReference type="SUPFAM" id="SSF46785">
    <property type="entry name" value="Winged helix' DNA-binding domain"/>
    <property type="match status" value="1"/>
</dbReference>
<dbReference type="Gene3D" id="1.10.10.10">
    <property type="entry name" value="Winged helix-like DNA-binding domain superfamily/Winged helix DNA-binding domain"/>
    <property type="match status" value="1"/>
</dbReference>
<dbReference type="EMBL" id="UAVY01000010">
    <property type="protein sequence ID" value="SQB40839.1"/>
    <property type="molecule type" value="Genomic_DNA"/>
</dbReference>
<dbReference type="GO" id="GO:0043138">
    <property type="term" value="F:3'-5' DNA helicase activity"/>
    <property type="evidence" value="ECO:0007669"/>
    <property type="project" value="InterPro"/>
</dbReference>
<dbReference type="InterPro" id="IPR036390">
    <property type="entry name" value="WH_DNA-bd_sf"/>
</dbReference>
<dbReference type="SMART" id="SM00956">
    <property type="entry name" value="RQC"/>
    <property type="match status" value="1"/>
</dbReference>
<name>A0A2X2YT04_CITKO</name>
<dbReference type="GO" id="GO:0006281">
    <property type="term" value="P:DNA repair"/>
    <property type="evidence" value="ECO:0007669"/>
    <property type="project" value="InterPro"/>
</dbReference>
<keyword evidence="2" id="KW-0378">Hydrolase</keyword>
<evidence type="ECO:0000313" key="3">
    <source>
        <dbReference type="Proteomes" id="UP000251584"/>
    </source>
</evidence>
<dbReference type="InterPro" id="IPR036388">
    <property type="entry name" value="WH-like_DNA-bd_sf"/>
</dbReference>
<keyword evidence="2" id="KW-0347">Helicase</keyword>
<sequence length="160" mass="18085">MLLNYFGEGRQEPCGNCDICLDPPKQYDGLMDARKALSTIYRVNQRFGMGYVVEVLRGANNQRIRDLAHDKLPVYGIGRDQSHEHWVSVIRQLIHLGMVTQNIAQHSALQLTEAARPVLAWRSAVAACRAAYRRVEAASDAEILRRQLRSQTVRQTAQIA</sequence>
<dbReference type="InterPro" id="IPR018982">
    <property type="entry name" value="RQC_domain"/>
</dbReference>
<evidence type="ECO:0000259" key="1">
    <source>
        <dbReference type="SMART" id="SM00956"/>
    </source>
</evidence>
<evidence type="ECO:0000313" key="2">
    <source>
        <dbReference type="EMBL" id="SQB40839.1"/>
    </source>
</evidence>
<dbReference type="EC" id="3.6.4.12" evidence="2"/>
<dbReference type="Proteomes" id="UP000251584">
    <property type="component" value="Unassembled WGS sequence"/>
</dbReference>
<dbReference type="FunFam" id="1.10.10.10:FF:000175">
    <property type="entry name" value="ATP-dependent DNA helicase RecQ"/>
    <property type="match status" value="1"/>
</dbReference>
<dbReference type="Pfam" id="PF09382">
    <property type="entry name" value="RQC"/>
    <property type="match status" value="1"/>
</dbReference>
<dbReference type="AlphaFoldDB" id="A0A2X2YT04"/>
<proteinExistence type="predicted"/>
<dbReference type="GO" id="GO:0016787">
    <property type="term" value="F:hydrolase activity"/>
    <property type="evidence" value="ECO:0007669"/>
    <property type="project" value="UniProtKB-KW"/>
</dbReference>
<dbReference type="GO" id="GO:0006260">
    <property type="term" value="P:DNA replication"/>
    <property type="evidence" value="ECO:0007669"/>
    <property type="project" value="InterPro"/>
</dbReference>
<accession>A0A2X2YT04</accession>
<dbReference type="InterPro" id="IPR032284">
    <property type="entry name" value="RecQ_Zn-bd"/>
</dbReference>
<protein>
    <submittedName>
        <fullName evidence="2">ATP-dependent DNA helicase RecQ</fullName>
        <ecNumber evidence="2">3.6.4.12</ecNumber>
    </submittedName>
</protein>
<feature type="domain" description="RQC" evidence="1">
    <location>
        <begin position="28"/>
        <end position="131"/>
    </location>
</feature>
<gene>
    <name evidence="2" type="primary">recQ_2</name>
    <name evidence="2" type="ORF">NCTC10786_05961</name>
</gene>
<reference evidence="2 3" key="1">
    <citation type="submission" date="2018-06" db="EMBL/GenBank/DDBJ databases">
        <authorList>
            <consortium name="Pathogen Informatics"/>
            <person name="Doyle S."/>
        </authorList>
    </citation>
    <scope>NUCLEOTIDE SEQUENCE [LARGE SCALE GENOMIC DNA]</scope>
    <source>
        <strain evidence="2 3">NCTC10786</strain>
    </source>
</reference>
<organism evidence="2 3">
    <name type="scientific">Citrobacter koseri</name>
    <name type="common">Citrobacter diversus</name>
    <dbReference type="NCBI Taxonomy" id="545"/>
    <lineage>
        <taxon>Bacteria</taxon>
        <taxon>Pseudomonadati</taxon>
        <taxon>Pseudomonadota</taxon>
        <taxon>Gammaproteobacteria</taxon>
        <taxon>Enterobacterales</taxon>
        <taxon>Enterobacteriaceae</taxon>
        <taxon>Citrobacter</taxon>
    </lineage>
</organism>
<keyword evidence="2" id="KW-0547">Nucleotide-binding</keyword>
<dbReference type="Pfam" id="PF16124">
    <property type="entry name" value="RecQ_Zn_bind"/>
    <property type="match status" value="1"/>
</dbReference>